<keyword evidence="1" id="KW-0732">Signal</keyword>
<accession>W0EW50</accession>
<protein>
    <submittedName>
        <fullName evidence="2">ATP-binding protein</fullName>
    </submittedName>
</protein>
<dbReference type="KEGG" id="nso:NIASO_07350"/>
<dbReference type="HOGENOM" id="CLU_070070_0_1_10"/>
<evidence type="ECO:0000256" key="1">
    <source>
        <dbReference type="SAM" id="SignalP"/>
    </source>
</evidence>
<dbReference type="Proteomes" id="UP000003586">
    <property type="component" value="Chromosome"/>
</dbReference>
<dbReference type="OrthoDB" id="7675395at2"/>
<dbReference type="EMBL" id="CP007035">
    <property type="protein sequence ID" value="AHF15022.1"/>
    <property type="molecule type" value="Genomic_DNA"/>
</dbReference>
<dbReference type="AlphaFoldDB" id="W0EW50"/>
<feature type="signal peptide" evidence="1">
    <location>
        <begin position="1"/>
        <end position="20"/>
    </location>
</feature>
<dbReference type="STRING" id="929713.NIASO_07350"/>
<reference evidence="2 3" key="1">
    <citation type="submission" date="2013-12" db="EMBL/GenBank/DDBJ databases">
        <authorList>
            <consortium name="DOE Joint Genome Institute"/>
            <person name="Eisen J."/>
            <person name="Huntemann M."/>
            <person name="Han J."/>
            <person name="Chen A."/>
            <person name="Kyrpides N."/>
            <person name="Mavromatis K."/>
            <person name="Markowitz V."/>
            <person name="Palaniappan K."/>
            <person name="Ivanova N."/>
            <person name="Schaumberg A."/>
            <person name="Pati A."/>
            <person name="Liolios K."/>
            <person name="Nordberg H.P."/>
            <person name="Cantor M.N."/>
            <person name="Hua S.X."/>
            <person name="Woyke T."/>
        </authorList>
    </citation>
    <scope>NUCLEOTIDE SEQUENCE [LARGE SCALE GENOMIC DNA]</scope>
    <source>
        <strain evidence="3">DSM 19437</strain>
    </source>
</reference>
<evidence type="ECO:0000313" key="2">
    <source>
        <dbReference type="EMBL" id="AHF15022.1"/>
    </source>
</evidence>
<name>W0EW50_9BACT</name>
<dbReference type="eggNOG" id="COG3386">
    <property type="taxonomic scope" value="Bacteria"/>
</dbReference>
<dbReference type="SUPFAM" id="SSF63829">
    <property type="entry name" value="Calcium-dependent phosphotriesterase"/>
    <property type="match status" value="1"/>
</dbReference>
<sequence length="274" mass="29620">MKNVTIVIACLLLSASEIYAQHTLVQKWKTTDSIPVPESVLPVPGKNTLYVSLIDGKGNEKDGKGGVGIINKDGTVKDLNWITGLNAPKGLGLYKNKLYAADLTDVVVIDTKAGKIIKTIPIPGAVFLNDITTDSKGTVYVSDTRLGRIYRIVNDQPELYFEAAPGANGLKAIGSDLYVLAAKDLWVLDKNKNKKIIATGFQTGGDGLEPVGNGDFLVTCWAGIIYYVHANGQFEKLLDTQGKMNTADLTYDVQTKTLYVPTFNACSVVAYELN</sequence>
<dbReference type="GO" id="GO:0005524">
    <property type="term" value="F:ATP binding"/>
    <property type="evidence" value="ECO:0007669"/>
    <property type="project" value="UniProtKB-KW"/>
</dbReference>
<gene>
    <name evidence="2" type="ORF">NIASO_07350</name>
</gene>
<feature type="chain" id="PRO_5004788003" evidence="1">
    <location>
        <begin position="21"/>
        <end position="274"/>
    </location>
</feature>
<dbReference type="InterPro" id="IPR011042">
    <property type="entry name" value="6-blade_b-propeller_TolB-like"/>
</dbReference>
<keyword evidence="2" id="KW-0547">Nucleotide-binding</keyword>
<proteinExistence type="predicted"/>
<keyword evidence="2" id="KW-0067">ATP-binding</keyword>
<evidence type="ECO:0000313" key="3">
    <source>
        <dbReference type="Proteomes" id="UP000003586"/>
    </source>
</evidence>
<keyword evidence="3" id="KW-1185">Reference proteome</keyword>
<dbReference type="RefSeq" id="WP_008584958.1">
    <property type="nucleotide sequence ID" value="NZ_CP007035.1"/>
</dbReference>
<dbReference type="Gene3D" id="2.120.10.30">
    <property type="entry name" value="TolB, C-terminal domain"/>
    <property type="match status" value="1"/>
</dbReference>
<organism evidence="2 3">
    <name type="scientific">Niabella soli DSM 19437</name>
    <dbReference type="NCBI Taxonomy" id="929713"/>
    <lineage>
        <taxon>Bacteria</taxon>
        <taxon>Pseudomonadati</taxon>
        <taxon>Bacteroidota</taxon>
        <taxon>Chitinophagia</taxon>
        <taxon>Chitinophagales</taxon>
        <taxon>Chitinophagaceae</taxon>
        <taxon>Niabella</taxon>
    </lineage>
</organism>